<comment type="caution">
    <text evidence="1">The sequence shown here is derived from an EMBL/GenBank/DDBJ whole genome shotgun (WGS) entry which is preliminary data.</text>
</comment>
<dbReference type="PATRIC" id="fig|226910.6.peg.3433"/>
<dbReference type="EMBL" id="JXDG01000045">
    <property type="protein sequence ID" value="KIH82664.1"/>
    <property type="molecule type" value="Genomic_DNA"/>
</dbReference>
<proteinExistence type="predicted"/>
<sequence>MSRRELQFKFGGFKLCVTKSRMQIRNEHFKISIANFFG</sequence>
<reference evidence="1 2" key="1">
    <citation type="submission" date="2015-01" db="EMBL/GenBank/DDBJ databases">
        <title>Complete genome of Pseudomonas batumici UCM B-321 producer of the batumin antibiotic with strong antistaphilococcal and potential anticancer activity.</title>
        <authorList>
            <person name="Klochko V.V."/>
            <person name="Zelena L.B."/>
            <person name="Elena K.A."/>
            <person name="Reva O.N."/>
        </authorList>
    </citation>
    <scope>NUCLEOTIDE SEQUENCE [LARGE SCALE GENOMIC DNA]</scope>
    <source>
        <strain evidence="1 2">UCM B-321</strain>
    </source>
</reference>
<accession>A0A0C2E9Z5</accession>
<dbReference type="AlphaFoldDB" id="A0A0C2E9Z5"/>
<keyword evidence="2" id="KW-1185">Reference proteome</keyword>
<evidence type="ECO:0000313" key="2">
    <source>
        <dbReference type="Proteomes" id="UP000031535"/>
    </source>
</evidence>
<name>A0A0C2E9Z5_9PSED</name>
<protein>
    <submittedName>
        <fullName evidence="1">Uncharacterized protein</fullName>
    </submittedName>
</protein>
<evidence type="ECO:0000313" key="1">
    <source>
        <dbReference type="EMBL" id="KIH82664.1"/>
    </source>
</evidence>
<dbReference type="Proteomes" id="UP000031535">
    <property type="component" value="Unassembled WGS sequence"/>
</dbReference>
<gene>
    <name evidence="1" type="ORF">UCMB321_3441</name>
</gene>
<organism evidence="1 2">
    <name type="scientific">Pseudomonas batumici</name>
    <dbReference type="NCBI Taxonomy" id="226910"/>
    <lineage>
        <taxon>Bacteria</taxon>
        <taxon>Pseudomonadati</taxon>
        <taxon>Pseudomonadota</taxon>
        <taxon>Gammaproteobacteria</taxon>
        <taxon>Pseudomonadales</taxon>
        <taxon>Pseudomonadaceae</taxon>
        <taxon>Pseudomonas</taxon>
    </lineage>
</organism>